<evidence type="ECO:0000313" key="1">
    <source>
        <dbReference type="EMBL" id="GHO52771.1"/>
    </source>
</evidence>
<reference evidence="1 2" key="1">
    <citation type="journal article" date="2021" name="Int. J. Syst. Evol. Microbiol.">
        <title>Reticulibacter mediterranei gen. nov., sp. nov., within the new family Reticulibacteraceae fam. nov., and Ktedonospora formicarum gen. nov., sp. nov., Ktedonobacter robiniae sp. nov., Dictyobacter formicarum sp. nov. and Dictyobacter arantiisoli sp. nov., belonging to the class Ktedonobacteria.</title>
        <authorList>
            <person name="Yabe S."/>
            <person name="Zheng Y."/>
            <person name="Wang C.M."/>
            <person name="Sakai Y."/>
            <person name="Abe K."/>
            <person name="Yokota A."/>
            <person name="Donadio S."/>
            <person name="Cavaletti L."/>
            <person name="Monciardini P."/>
        </authorList>
    </citation>
    <scope>NUCLEOTIDE SEQUENCE [LARGE SCALE GENOMIC DNA]</scope>
    <source>
        <strain evidence="1 2">SOSP1-30</strain>
    </source>
</reference>
<organism evidence="1 2">
    <name type="scientific">Ktedonobacter robiniae</name>
    <dbReference type="NCBI Taxonomy" id="2778365"/>
    <lineage>
        <taxon>Bacteria</taxon>
        <taxon>Bacillati</taxon>
        <taxon>Chloroflexota</taxon>
        <taxon>Ktedonobacteria</taxon>
        <taxon>Ktedonobacterales</taxon>
        <taxon>Ktedonobacteraceae</taxon>
        <taxon>Ktedonobacter</taxon>
    </lineage>
</organism>
<dbReference type="Proteomes" id="UP000654345">
    <property type="component" value="Unassembled WGS sequence"/>
</dbReference>
<name>A0ABQ3UJ95_9CHLR</name>
<comment type="caution">
    <text evidence="1">The sequence shown here is derived from an EMBL/GenBank/DDBJ whole genome shotgun (WGS) entry which is preliminary data.</text>
</comment>
<dbReference type="EMBL" id="BNJG01000001">
    <property type="protein sequence ID" value="GHO52771.1"/>
    <property type="molecule type" value="Genomic_DNA"/>
</dbReference>
<proteinExistence type="predicted"/>
<accession>A0ABQ3UJ95</accession>
<gene>
    <name evidence="1" type="ORF">KSB_12460</name>
</gene>
<keyword evidence="2" id="KW-1185">Reference proteome</keyword>
<sequence length="55" mass="6422">MASKARMDCKAAAIDRDQMAPEEVAAAHHNLWDYTVYWEVAFHPGCYLVRWDRKP</sequence>
<protein>
    <submittedName>
        <fullName evidence="1">Uncharacterized protein</fullName>
    </submittedName>
</protein>
<evidence type="ECO:0000313" key="2">
    <source>
        <dbReference type="Proteomes" id="UP000654345"/>
    </source>
</evidence>